<dbReference type="EMBL" id="DSRD01000521">
    <property type="protein sequence ID" value="HGW94262.1"/>
    <property type="molecule type" value="Genomic_DNA"/>
</dbReference>
<dbReference type="InterPro" id="IPR025132">
    <property type="entry name" value="DUF4058"/>
</dbReference>
<dbReference type="Pfam" id="PF13267">
    <property type="entry name" value="DUF4058"/>
    <property type="match status" value="1"/>
</dbReference>
<protein>
    <submittedName>
        <fullName evidence="1">DUF4058 family protein</fullName>
    </submittedName>
</protein>
<sequence length="261" mass="30253">MASPFPGMNPYLEHPAIWQEFHSRLIVAIADELGPRLRPKYRAAVEKRIYEDASNDLTFIGRPDTAVFRTSRDVERITAGKTNVIRTEPVRVEVPMPEEFRERYLEVRDVMTGEVVTTLELISPSNKRSGRGRLQYEEKRLAILGSRTHLIEIDLIRAFNPLPLRSDLPVSLYRILISRAEQRPHADLYPFNLPDPIPPFPIPLKSNDPELLVDLQRLLHEVYDRAAYDLEIDYQQDPIPPLSDEDTQWVDSLLKQHELRT</sequence>
<gene>
    <name evidence="1" type="ORF">ENR47_08280</name>
</gene>
<evidence type="ECO:0000313" key="1">
    <source>
        <dbReference type="EMBL" id="HGW94262.1"/>
    </source>
</evidence>
<dbReference type="AlphaFoldDB" id="A0A832H4N9"/>
<name>A0A832H4N9_9CYAN</name>
<organism evidence="1">
    <name type="scientific">Oscillatoriales cyanobacterium SpSt-402</name>
    <dbReference type="NCBI Taxonomy" id="2282168"/>
    <lineage>
        <taxon>Bacteria</taxon>
        <taxon>Bacillati</taxon>
        <taxon>Cyanobacteriota</taxon>
        <taxon>Cyanophyceae</taxon>
        <taxon>Oscillatoriophycideae</taxon>
        <taxon>Oscillatoriales</taxon>
    </lineage>
</organism>
<comment type="caution">
    <text evidence="1">The sequence shown here is derived from an EMBL/GenBank/DDBJ whole genome shotgun (WGS) entry which is preliminary data.</text>
</comment>
<proteinExistence type="predicted"/>
<reference evidence="1" key="1">
    <citation type="journal article" date="2020" name="mSystems">
        <title>Genome- and Community-Level Interaction Insights into Carbon Utilization and Element Cycling Functions of Hydrothermarchaeota in Hydrothermal Sediment.</title>
        <authorList>
            <person name="Zhou Z."/>
            <person name="Liu Y."/>
            <person name="Xu W."/>
            <person name="Pan J."/>
            <person name="Luo Z.H."/>
            <person name="Li M."/>
        </authorList>
    </citation>
    <scope>NUCLEOTIDE SEQUENCE [LARGE SCALE GENOMIC DNA]</scope>
    <source>
        <strain evidence="1">SpSt-402</strain>
    </source>
</reference>
<accession>A0A832H4N9</accession>